<reference evidence="2 3" key="1">
    <citation type="submission" date="2019-02" db="EMBL/GenBank/DDBJ databases">
        <title>Emended description of the genus Rhodopseudomonas and description of Rhodopseudomonas albus sp. nov., a non-phototrophic, heavy-metal-tolerant bacterium isolated from garden soil.</title>
        <authorList>
            <person name="Bao Z."/>
            <person name="Cao W.W."/>
            <person name="Sato Y."/>
            <person name="Nishizawa T."/>
            <person name="Zhao J."/>
            <person name="Guo Y."/>
            <person name="Ohta H."/>
        </authorList>
    </citation>
    <scope>NUCLEOTIDE SEQUENCE [LARGE SCALE GENOMIC DNA]</scope>
    <source>
        <strain evidence="2 3">SK50-23</strain>
    </source>
</reference>
<sequence>MPPLVAIAGALGSAAVVRWAYRTVKRVNQELDAARQARVAETAAPEAKTLRRDPETGAYRPG</sequence>
<gene>
    <name evidence="2" type="ORF">RPMA_24520</name>
</gene>
<organism evidence="2 3">
    <name type="scientific">Tardiphaga alba</name>
    <dbReference type="NCBI Taxonomy" id="340268"/>
    <lineage>
        <taxon>Bacteria</taxon>
        <taxon>Pseudomonadati</taxon>
        <taxon>Pseudomonadota</taxon>
        <taxon>Alphaproteobacteria</taxon>
        <taxon>Hyphomicrobiales</taxon>
        <taxon>Nitrobacteraceae</taxon>
        <taxon>Tardiphaga</taxon>
    </lineage>
</organism>
<dbReference type="EMBL" id="CP036498">
    <property type="protein sequence ID" value="QUS42562.1"/>
    <property type="molecule type" value="Genomic_DNA"/>
</dbReference>
<proteinExistence type="predicted"/>
<accession>A0ABX8AGY3</accession>
<name>A0ABX8AGY3_9BRAD</name>
<evidence type="ECO:0000313" key="2">
    <source>
        <dbReference type="EMBL" id="QUS42562.1"/>
    </source>
</evidence>
<dbReference type="Proteomes" id="UP000682843">
    <property type="component" value="Chromosome"/>
</dbReference>
<evidence type="ECO:0000313" key="3">
    <source>
        <dbReference type="Proteomes" id="UP000682843"/>
    </source>
</evidence>
<keyword evidence="3" id="KW-1185">Reference proteome</keyword>
<feature type="region of interest" description="Disordered" evidence="1">
    <location>
        <begin position="40"/>
        <end position="62"/>
    </location>
</feature>
<protein>
    <submittedName>
        <fullName evidence="2">Uncharacterized protein</fullName>
    </submittedName>
</protein>
<dbReference type="RefSeq" id="WP_211913814.1">
    <property type="nucleotide sequence ID" value="NZ_CP036498.1"/>
</dbReference>
<evidence type="ECO:0000256" key="1">
    <source>
        <dbReference type="SAM" id="MobiDB-lite"/>
    </source>
</evidence>